<dbReference type="KEGG" id="sgy:Sgly_2592"/>
<keyword evidence="5" id="KW-1185">Reference proteome</keyword>
<name>F0SWN1_SYNGF</name>
<dbReference type="Gene3D" id="2.40.30.170">
    <property type="match status" value="1"/>
</dbReference>
<dbReference type="InterPro" id="IPR058637">
    <property type="entry name" value="YknX-like_C"/>
</dbReference>
<dbReference type="Pfam" id="PF25989">
    <property type="entry name" value="YknX_C"/>
    <property type="match status" value="1"/>
</dbReference>
<dbReference type="HOGENOM" id="CLU_018816_1_2_9"/>
<evidence type="ECO:0000313" key="5">
    <source>
        <dbReference type="Proteomes" id="UP000007488"/>
    </source>
</evidence>
<dbReference type="Gene3D" id="2.40.50.100">
    <property type="match status" value="1"/>
</dbReference>
<dbReference type="InterPro" id="IPR006143">
    <property type="entry name" value="RND_pump_MFP"/>
</dbReference>
<proteinExistence type="inferred from homology"/>
<dbReference type="SUPFAM" id="SSF111369">
    <property type="entry name" value="HlyD-like secretion proteins"/>
    <property type="match status" value="1"/>
</dbReference>
<dbReference type="Pfam" id="PF25954">
    <property type="entry name" value="Beta-barrel_RND_2"/>
    <property type="match status" value="1"/>
</dbReference>
<dbReference type="Proteomes" id="UP000007488">
    <property type="component" value="Chromosome"/>
</dbReference>
<feature type="domain" description="YknX-like C-terminal permuted SH3-like" evidence="3">
    <location>
        <begin position="309"/>
        <end position="377"/>
    </location>
</feature>
<evidence type="ECO:0000313" key="4">
    <source>
        <dbReference type="EMBL" id="ADY56871.1"/>
    </source>
</evidence>
<comment type="similarity">
    <text evidence="1">Belongs to the membrane fusion protein (MFP) (TC 8.A.1) family.</text>
</comment>
<accession>F0SWN1</accession>
<dbReference type="GO" id="GO:1990281">
    <property type="term" value="C:efflux pump complex"/>
    <property type="evidence" value="ECO:0007669"/>
    <property type="project" value="TreeGrafter"/>
</dbReference>
<dbReference type="EMBL" id="CP002547">
    <property type="protein sequence ID" value="ADY56871.1"/>
    <property type="molecule type" value="Genomic_DNA"/>
</dbReference>
<dbReference type="Gene3D" id="2.40.420.20">
    <property type="match status" value="1"/>
</dbReference>
<dbReference type="RefSeq" id="WP_013625736.1">
    <property type="nucleotide sequence ID" value="NC_015172.1"/>
</dbReference>
<protein>
    <submittedName>
        <fullName evidence="4">Efflux transporter, RND family, MFP subunit</fullName>
    </submittedName>
</protein>
<feature type="domain" description="CusB-like beta-barrel" evidence="2">
    <location>
        <begin position="230"/>
        <end position="302"/>
    </location>
</feature>
<dbReference type="PANTHER" id="PTHR30469">
    <property type="entry name" value="MULTIDRUG RESISTANCE PROTEIN MDTA"/>
    <property type="match status" value="1"/>
</dbReference>
<dbReference type="OrthoDB" id="5392603at2"/>
<evidence type="ECO:0000259" key="2">
    <source>
        <dbReference type="Pfam" id="PF25954"/>
    </source>
</evidence>
<dbReference type="Gene3D" id="1.10.287.470">
    <property type="entry name" value="Helix hairpin bin"/>
    <property type="match status" value="1"/>
</dbReference>
<sequence>MDKKKKRIIIAAVVIILLALIGLKVVKAMGDKAAKLAEEQNRQTYTPVEVLTVKAQDIASNVLLSGKVQADKEAPVLAKTPGKVTAVYGKVGDYVRKDQVLFSLDKTDVTRAYNQAAATLQMAEANYRTSMDNYENSRKNVERMKELYAAGAISKVELDQAELAASDAVKAAIESQLAQAKAGYDTVEQTMSDMDVKAPIDGILTSFDVSIGTMATSAAPSASVVDLNRVYVEVSISEKEINQIKNGQEAEVSIPSASLKTGGKIEELSVAADARGKYSLKVYLSNGERKIKPGMFANVTLSVASKSNVLVIPTDAVVFHEEKNVVYLVKDNLVTEKEVAVGLENGTQSEIVSGLAAGDVIVVKGQSLISDGAEIKVVTKDGQAVEGNAAGTAEPGKAGGGAQQ</sequence>
<dbReference type="InterPro" id="IPR058792">
    <property type="entry name" value="Beta-barrel_RND_2"/>
</dbReference>
<dbReference type="eggNOG" id="COG0845">
    <property type="taxonomic scope" value="Bacteria"/>
</dbReference>
<dbReference type="STRING" id="645991.Sgly_2592"/>
<reference evidence="5" key="2">
    <citation type="submission" date="2011-02" db="EMBL/GenBank/DDBJ databases">
        <title>The complete genome of Syntrophobotulus glycolicus DSM 8271.</title>
        <authorList>
            <person name="Lucas S."/>
            <person name="Copeland A."/>
            <person name="Lapidus A."/>
            <person name="Bruce D."/>
            <person name="Goodwin L."/>
            <person name="Pitluck S."/>
            <person name="Kyrpides N."/>
            <person name="Mavromatis K."/>
            <person name="Pagani I."/>
            <person name="Ivanova N."/>
            <person name="Mikhailova N."/>
            <person name="Chertkov O."/>
            <person name="Held B."/>
            <person name="Detter J.C."/>
            <person name="Tapia R."/>
            <person name="Han C."/>
            <person name="Land M."/>
            <person name="Hauser L."/>
            <person name="Markowitz V."/>
            <person name="Cheng J.-F."/>
            <person name="Hugenholtz P."/>
            <person name="Woyke T."/>
            <person name="Wu D."/>
            <person name="Spring S."/>
            <person name="Schroeder M."/>
            <person name="Brambilla E."/>
            <person name="Klenk H.-P."/>
            <person name="Eisen J.A."/>
        </authorList>
    </citation>
    <scope>NUCLEOTIDE SEQUENCE [LARGE SCALE GENOMIC DNA]</scope>
    <source>
        <strain evidence="5">DSM 8271 / FlGlyR</strain>
    </source>
</reference>
<dbReference type="AlphaFoldDB" id="F0SWN1"/>
<organism evidence="4 5">
    <name type="scientific">Syntrophobotulus glycolicus (strain DSM 8271 / FlGlyR)</name>
    <dbReference type="NCBI Taxonomy" id="645991"/>
    <lineage>
        <taxon>Bacteria</taxon>
        <taxon>Bacillati</taxon>
        <taxon>Bacillota</taxon>
        <taxon>Clostridia</taxon>
        <taxon>Eubacteriales</taxon>
        <taxon>Desulfitobacteriaceae</taxon>
        <taxon>Syntrophobotulus</taxon>
    </lineage>
</organism>
<evidence type="ECO:0000256" key="1">
    <source>
        <dbReference type="ARBA" id="ARBA00009477"/>
    </source>
</evidence>
<gene>
    <name evidence="4" type="ordered locus">Sgly_2592</name>
</gene>
<reference evidence="4 5" key="1">
    <citation type="journal article" date="2011" name="Stand. Genomic Sci.">
        <title>Complete genome sequence of Syntrophobotulus glycolicus type strain (FlGlyR).</title>
        <authorList>
            <person name="Han C."/>
            <person name="Mwirichia R."/>
            <person name="Chertkov O."/>
            <person name="Held B."/>
            <person name="Lapidus A."/>
            <person name="Nolan M."/>
            <person name="Lucas S."/>
            <person name="Hammon N."/>
            <person name="Deshpande S."/>
            <person name="Cheng J.F."/>
            <person name="Tapia R."/>
            <person name="Goodwin L."/>
            <person name="Pitluck S."/>
            <person name="Huntemann M."/>
            <person name="Liolios K."/>
            <person name="Ivanova N."/>
            <person name="Pagani I."/>
            <person name="Mavromatis K."/>
            <person name="Ovchinikova G."/>
            <person name="Pati A."/>
            <person name="Chen A."/>
            <person name="Palaniappan K."/>
            <person name="Land M."/>
            <person name="Hauser L."/>
            <person name="Brambilla E.M."/>
            <person name="Rohde M."/>
            <person name="Spring S."/>
            <person name="Sikorski J."/>
            <person name="Goker M."/>
            <person name="Woyke T."/>
            <person name="Bristow J."/>
            <person name="Eisen J.A."/>
            <person name="Markowitz V."/>
            <person name="Hugenholtz P."/>
            <person name="Kyrpides N.C."/>
            <person name="Klenk H.P."/>
            <person name="Detter J.C."/>
        </authorList>
    </citation>
    <scope>NUCLEOTIDE SEQUENCE [LARGE SCALE GENOMIC DNA]</scope>
    <source>
        <strain evidence="5">DSM 8271 / FlGlyR</strain>
    </source>
</reference>
<dbReference type="GO" id="GO:0015562">
    <property type="term" value="F:efflux transmembrane transporter activity"/>
    <property type="evidence" value="ECO:0007669"/>
    <property type="project" value="InterPro"/>
</dbReference>
<dbReference type="NCBIfam" id="TIGR01730">
    <property type="entry name" value="RND_mfp"/>
    <property type="match status" value="1"/>
</dbReference>
<evidence type="ECO:0000259" key="3">
    <source>
        <dbReference type="Pfam" id="PF25989"/>
    </source>
</evidence>